<feature type="region of interest" description="Disordered" evidence="1">
    <location>
        <begin position="160"/>
        <end position="261"/>
    </location>
</feature>
<accession>A0A2S9XHM9</accession>
<gene>
    <name evidence="2" type="ORF">ENSA5_49680</name>
</gene>
<proteinExistence type="predicted"/>
<feature type="compositionally biased region" description="Basic and acidic residues" evidence="1">
    <location>
        <begin position="188"/>
        <end position="202"/>
    </location>
</feature>
<comment type="caution">
    <text evidence="2">The sequence shown here is derived from an EMBL/GenBank/DDBJ whole genome shotgun (WGS) entry which is preliminary data.</text>
</comment>
<feature type="compositionally biased region" description="Basic residues" evidence="1">
    <location>
        <begin position="243"/>
        <end position="261"/>
    </location>
</feature>
<evidence type="ECO:0000313" key="2">
    <source>
        <dbReference type="EMBL" id="PRP92337.1"/>
    </source>
</evidence>
<evidence type="ECO:0000256" key="1">
    <source>
        <dbReference type="SAM" id="MobiDB-lite"/>
    </source>
</evidence>
<dbReference type="Proteomes" id="UP000237968">
    <property type="component" value="Unassembled WGS sequence"/>
</dbReference>
<feature type="compositionally biased region" description="Low complexity" evidence="1">
    <location>
        <begin position="209"/>
        <end position="227"/>
    </location>
</feature>
<keyword evidence="3" id="KW-1185">Reference proteome</keyword>
<dbReference type="EMBL" id="PVNK01000214">
    <property type="protein sequence ID" value="PRP92337.1"/>
    <property type="molecule type" value="Genomic_DNA"/>
</dbReference>
<sequence>MEEVLVGSARGLALDDLALLPARADLHRKARDRGVGRQVDLKAPLDRAGLGVVEDEVELGEGERLLNDRAPGQRDQPQARPVARGQAQRGLGCAVVVGVRERAGPQVGGEGLERPRSGRVLALGGRLALGCTRAEQAPEHDGLETGDPPIRAHEATIRWARDRGHRGRGRGECEDSTRASNLLSSMTELHRARAVGDRDRARQFTSSDPAGARASRPGRAAATAPGPRSRRARARPTTSSARARARRGRARSRSPRRAVRR</sequence>
<organism evidence="2 3">
    <name type="scientific">Enhygromyxa salina</name>
    <dbReference type="NCBI Taxonomy" id="215803"/>
    <lineage>
        <taxon>Bacteria</taxon>
        <taxon>Pseudomonadati</taxon>
        <taxon>Myxococcota</taxon>
        <taxon>Polyangia</taxon>
        <taxon>Nannocystales</taxon>
        <taxon>Nannocystaceae</taxon>
        <taxon>Enhygromyxa</taxon>
    </lineage>
</organism>
<feature type="compositionally biased region" description="Polar residues" evidence="1">
    <location>
        <begin position="178"/>
        <end position="187"/>
    </location>
</feature>
<reference evidence="2 3" key="1">
    <citation type="submission" date="2018-03" db="EMBL/GenBank/DDBJ databases">
        <title>Draft Genome Sequences of the Obligatory Marine Myxobacteria Enhygromyxa salina SWB005.</title>
        <authorList>
            <person name="Poehlein A."/>
            <person name="Moghaddam J.A."/>
            <person name="Harms H."/>
            <person name="Alanjari M."/>
            <person name="Koenig G.M."/>
            <person name="Daniel R."/>
            <person name="Schaeberle T.F."/>
        </authorList>
    </citation>
    <scope>NUCLEOTIDE SEQUENCE [LARGE SCALE GENOMIC DNA]</scope>
    <source>
        <strain evidence="2 3">SWB005</strain>
    </source>
</reference>
<evidence type="ECO:0000313" key="3">
    <source>
        <dbReference type="Proteomes" id="UP000237968"/>
    </source>
</evidence>
<dbReference type="AlphaFoldDB" id="A0A2S9XHM9"/>
<name>A0A2S9XHM9_9BACT</name>
<protein>
    <submittedName>
        <fullName evidence="2">Uncharacterized protein</fullName>
    </submittedName>
</protein>
<feature type="region of interest" description="Disordered" evidence="1">
    <location>
        <begin position="62"/>
        <end position="86"/>
    </location>
</feature>